<keyword evidence="3" id="KW-0813">Transport</keyword>
<dbReference type="OrthoDB" id="422047at2759"/>
<dbReference type="Proteomes" id="UP000187209">
    <property type="component" value="Unassembled WGS sequence"/>
</dbReference>
<protein>
    <recommendedName>
        <fullName evidence="13">P2X purinoceptor</fullName>
    </recommendedName>
</protein>
<comment type="similarity">
    <text evidence="2">Belongs to the P2X receptor family.</text>
</comment>
<dbReference type="InterPro" id="IPR059116">
    <property type="entry name" value="P2X_receptor"/>
</dbReference>
<dbReference type="Gene3D" id="1.10.287.940">
    <property type="entry name" value="atp-gated p2x4 ion channel"/>
    <property type="match status" value="1"/>
</dbReference>
<sequence length="375" mass="43655">MLEKILGKDPDEVFSYQTEKVLIIRDLLLAIIGLIFSAGVLIYTILYVFLVLERYNEKGIWTGYMFYRLTGKGYSDDNGLMKVWDHGDLLYPEQDSKGIMLGFAVQEVNSQEIGYCLVPCDIDDDCPNIPPKCYGHCTSNGYCDAPTWCPNIDANGTVITYYYVKGVENFFLELWTGIYFPQFSDHEYISYKGNKHEIYPKDKATLFRIGDILYEAGIEKIEDIYETGAIIDISFYWKCDTTLSDCIPEIHFSRDDSEELPIIYNRIYHYTEDELVKRDYKRFTAIKFLLRSYGQGFQFSLFLTVLQVSAGLALLKMGQVLSDFIMLYLYPNREKREGFAMFKTEDSVDFSDKAYKIDYINFLRENQDKEQKEDS</sequence>
<evidence type="ECO:0000256" key="4">
    <source>
        <dbReference type="ARBA" id="ARBA00022692"/>
    </source>
</evidence>
<dbReference type="PANTHER" id="PTHR10125:SF31">
    <property type="entry name" value="P2X RECEPTOR E"/>
    <property type="match status" value="1"/>
</dbReference>
<proteinExistence type="inferred from homology"/>
<dbReference type="Gene3D" id="2.60.490.10">
    <property type="entry name" value="atp-gated p2x4 ion channel domain"/>
    <property type="match status" value="1"/>
</dbReference>
<gene>
    <name evidence="11" type="ORF">SteCoe_3068</name>
</gene>
<organism evidence="11 12">
    <name type="scientific">Stentor coeruleus</name>
    <dbReference type="NCBI Taxonomy" id="5963"/>
    <lineage>
        <taxon>Eukaryota</taxon>
        <taxon>Sar</taxon>
        <taxon>Alveolata</taxon>
        <taxon>Ciliophora</taxon>
        <taxon>Postciliodesmatophora</taxon>
        <taxon>Heterotrichea</taxon>
        <taxon>Heterotrichida</taxon>
        <taxon>Stentoridae</taxon>
        <taxon>Stentor</taxon>
    </lineage>
</organism>
<keyword evidence="5 10" id="KW-1133">Transmembrane helix</keyword>
<evidence type="ECO:0000256" key="5">
    <source>
        <dbReference type="ARBA" id="ARBA00022989"/>
    </source>
</evidence>
<evidence type="ECO:0000256" key="2">
    <source>
        <dbReference type="ARBA" id="ARBA00009848"/>
    </source>
</evidence>
<evidence type="ECO:0000313" key="11">
    <source>
        <dbReference type="EMBL" id="OMJ93876.1"/>
    </source>
</evidence>
<comment type="subcellular location">
    <subcellularLocation>
        <location evidence="1">Endomembrane system</location>
    </subcellularLocation>
</comment>
<evidence type="ECO:0000256" key="9">
    <source>
        <dbReference type="ARBA" id="ARBA00023303"/>
    </source>
</evidence>
<evidence type="ECO:0000256" key="7">
    <source>
        <dbReference type="ARBA" id="ARBA00023136"/>
    </source>
</evidence>
<keyword evidence="7 10" id="KW-0472">Membrane</keyword>
<keyword evidence="9" id="KW-0407">Ion channel</keyword>
<dbReference type="GO" id="GO:0070588">
    <property type="term" value="P:calcium ion transmembrane transport"/>
    <property type="evidence" value="ECO:0007669"/>
    <property type="project" value="TreeGrafter"/>
</dbReference>
<dbReference type="EMBL" id="MPUH01000035">
    <property type="protein sequence ID" value="OMJ93876.1"/>
    <property type="molecule type" value="Genomic_DNA"/>
</dbReference>
<evidence type="ECO:0000256" key="6">
    <source>
        <dbReference type="ARBA" id="ARBA00023065"/>
    </source>
</evidence>
<keyword evidence="4 10" id="KW-0812">Transmembrane</keyword>
<evidence type="ECO:0000256" key="8">
    <source>
        <dbReference type="ARBA" id="ARBA00023286"/>
    </source>
</evidence>
<evidence type="ECO:0000256" key="10">
    <source>
        <dbReference type="SAM" id="Phobius"/>
    </source>
</evidence>
<dbReference type="PANTHER" id="PTHR10125">
    <property type="entry name" value="P2X PURINOCEPTOR"/>
    <property type="match status" value="1"/>
</dbReference>
<dbReference type="GO" id="GO:0012505">
    <property type="term" value="C:endomembrane system"/>
    <property type="evidence" value="ECO:0007669"/>
    <property type="project" value="UniProtKB-SubCell"/>
</dbReference>
<accession>A0A1R2CXZ1</accession>
<keyword evidence="6" id="KW-0406">Ion transport</keyword>
<feature type="transmembrane region" description="Helical" evidence="10">
    <location>
        <begin position="27"/>
        <end position="52"/>
    </location>
</feature>
<name>A0A1R2CXZ1_9CILI</name>
<reference evidence="11 12" key="1">
    <citation type="submission" date="2016-11" db="EMBL/GenBank/DDBJ databases">
        <title>The macronuclear genome of Stentor coeruleus: a giant cell with tiny introns.</title>
        <authorList>
            <person name="Slabodnick M."/>
            <person name="Ruby J.G."/>
            <person name="Reiff S.B."/>
            <person name="Swart E.C."/>
            <person name="Gosai S."/>
            <person name="Prabakaran S."/>
            <person name="Witkowska E."/>
            <person name="Larue G.E."/>
            <person name="Fisher S."/>
            <person name="Freeman R.M."/>
            <person name="Gunawardena J."/>
            <person name="Chu W."/>
            <person name="Stover N.A."/>
            <person name="Gregory B.D."/>
            <person name="Nowacki M."/>
            <person name="Derisi J."/>
            <person name="Roy S.W."/>
            <person name="Marshall W.F."/>
            <person name="Sood P."/>
        </authorList>
    </citation>
    <scope>NUCLEOTIDE SEQUENCE [LARGE SCALE GENOMIC DNA]</scope>
    <source>
        <strain evidence="11">WM001</strain>
    </source>
</reference>
<keyword evidence="12" id="KW-1185">Reference proteome</keyword>
<keyword evidence="8" id="KW-1071">Ligand-gated ion channel</keyword>
<dbReference type="Pfam" id="PF00864">
    <property type="entry name" value="P2X_receptor"/>
    <property type="match status" value="1"/>
</dbReference>
<evidence type="ECO:0000256" key="1">
    <source>
        <dbReference type="ARBA" id="ARBA00004308"/>
    </source>
</evidence>
<evidence type="ECO:0000313" key="12">
    <source>
        <dbReference type="Proteomes" id="UP000187209"/>
    </source>
</evidence>
<evidence type="ECO:0008006" key="13">
    <source>
        <dbReference type="Google" id="ProtNLM"/>
    </source>
</evidence>
<dbReference type="InterPro" id="IPR027309">
    <property type="entry name" value="P2X_extracellular_dom_sf"/>
</dbReference>
<dbReference type="GO" id="GO:0015267">
    <property type="term" value="F:channel activity"/>
    <property type="evidence" value="ECO:0007669"/>
    <property type="project" value="UniProtKB-ARBA"/>
</dbReference>
<dbReference type="AlphaFoldDB" id="A0A1R2CXZ1"/>
<dbReference type="GO" id="GO:0007165">
    <property type="term" value="P:signal transduction"/>
    <property type="evidence" value="ECO:0007669"/>
    <property type="project" value="UniProtKB-ARBA"/>
</dbReference>
<dbReference type="GO" id="GO:0016020">
    <property type="term" value="C:membrane"/>
    <property type="evidence" value="ECO:0007669"/>
    <property type="project" value="TreeGrafter"/>
</dbReference>
<comment type="caution">
    <text evidence="11">The sequence shown here is derived from an EMBL/GenBank/DDBJ whole genome shotgun (WGS) entry which is preliminary data.</text>
</comment>
<evidence type="ECO:0000256" key="3">
    <source>
        <dbReference type="ARBA" id="ARBA00022448"/>
    </source>
</evidence>